<dbReference type="PANTHER" id="PTHR43459">
    <property type="entry name" value="ENOYL-COA HYDRATASE"/>
    <property type="match status" value="1"/>
</dbReference>
<dbReference type="GO" id="GO:0003824">
    <property type="term" value="F:catalytic activity"/>
    <property type="evidence" value="ECO:0007669"/>
    <property type="project" value="UniProtKB-ARBA"/>
</dbReference>
<dbReference type="PANTHER" id="PTHR43459:SF1">
    <property type="entry name" value="EG:BACN32G11.4 PROTEIN"/>
    <property type="match status" value="1"/>
</dbReference>
<evidence type="ECO:0000313" key="2">
    <source>
        <dbReference type="EMBL" id="BBK25665.1"/>
    </source>
</evidence>
<dbReference type="Gene3D" id="3.90.226.10">
    <property type="entry name" value="2-enoyl-CoA Hydratase, Chain A, domain 1"/>
    <property type="match status" value="1"/>
</dbReference>
<dbReference type="SUPFAM" id="SSF52096">
    <property type="entry name" value="ClpP/crotonase"/>
    <property type="match status" value="1"/>
</dbReference>
<dbReference type="InterPro" id="IPR001753">
    <property type="entry name" value="Enoyl-CoA_hydra/iso"/>
</dbReference>
<reference evidence="3" key="1">
    <citation type="submission" date="2019-05" db="EMBL/GenBank/DDBJ databases">
        <title>Complete genome sequencing of Dialister sp. strain 5BBH33.</title>
        <authorList>
            <person name="Sakamoto M."/>
            <person name="Murakami T."/>
            <person name="Mori H."/>
        </authorList>
    </citation>
    <scope>NUCLEOTIDE SEQUENCE [LARGE SCALE GENOMIC DNA]</scope>
    <source>
        <strain evidence="3">5BBH33</strain>
    </source>
</reference>
<dbReference type="AlphaFoldDB" id="A0A8D4UVC6"/>
<protein>
    <submittedName>
        <fullName evidence="2">Enoyl-CoA hydratase</fullName>
    </submittedName>
</protein>
<keyword evidence="3" id="KW-1185">Reference proteome</keyword>
<dbReference type="InterPro" id="IPR014748">
    <property type="entry name" value="Enoyl-CoA_hydra_C"/>
</dbReference>
<evidence type="ECO:0000256" key="1">
    <source>
        <dbReference type="ARBA" id="ARBA00005254"/>
    </source>
</evidence>
<sequence length="265" mass="28837">MDYTRIRTKVEDGIETITLDYQQTLNAVDLTMALELEDALTKADKDEEVKVIVMEGAGRAFSAGGDIRYMKAHCEEPDFATKSMAALAGKLAEDIIHMKKLSKIIVCAVHGACAGGGMNLALGADYVICSDDAKFIQAFAGIALCPDTGAVFLLPRIIGANRALDLFVSGRQVKADEALAIGLVKEVVPKEKLDETVHAFAKKLTEGPLLAYQNIKKLMYISLYQGFEDYSKQEAGLVGECSASEDFKEGITAFLEKRKPQFKGR</sequence>
<accession>A0A8D4UVC6</accession>
<dbReference type="CDD" id="cd06558">
    <property type="entry name" value="crotonase-like"/>
    <property type="match status" value="1"/>
</dbReference>
<dbReference type="Pfam" id="PF00378">
    <property type="entry name" value="ECH_1"/>
    <property type="match status" value="1"/>
</dbReference>
<dbReference type="EMBL" id="AP019697">
    <property type="protein sequence ID" value="BBK25665.1"/>
    <property type="molecule type" value="Genomic_DNA"/>
</dbReference>
<dbReference type="GeneID" id="92716823"/>
<comment type="similarity">
    <text evidence="1">Belongs to the enoyl-CoA hydratase/isomerase family.</text>
</comment>
<dbReference type="OrthoDB" id="9771883at2"/>
<proteinExistence type="inferred from homology"/>
<dbReference type="Gene3D" id="1.10.12.10">
    <property type="entry name" value="Lyase 2-enoyl-coa Hydratase, Chain A, domain 2"/>
    <property type="match status" value="1"/>
</dbReference>
<name>A0A8D4UVC6_9FIRM</name>
<organism evidence="2 3">
    <name type="scientific">Dialister hominis</name>
    <dbReference type="NCBI Taxonomy" id="2582419"/>
    <lineage>
        <taxon>Bacteria</taxon>
        <taxon>Bacillati</taxon>
        <taxon>Bacillota</taxon>
        <taxon>Negativicutes</taxon>
        <taxon>Veillonellales</taxon>
        <taxon>Veillonellaceae</taxon>
        <taxon>Dialister</taxon>
    </lineage>
</organism>
<gene>
    <name evidence="2" type="ORF">Dia5BBH33_16000</name>
</gene>
<dbReference type="InterPro" id="IPR029045">
    <property type="entry name" value="ClpP/crotonase-like_dom_sf"/>
</dbReference>
<evidence type="ECO:0000313" key="3">
    <source>
        <dbReference type="Proteomes" id="UP000320585"/>
    </source>
</evidence>
<dbReference type="RefSeq" id="WP_022381996.1">
    <property type="nucleotide sequence ID" value="NZ_AP019697.1"/>
</dbReference>
<dbReference type="Proteomes" id="UP000320585">
    <property type="component" value="Chromosome"/>
</dbReference>
<dbReference type="KEGG" id="dho:Dia5BBH33_16000"/>